<name>A0A1F4Q0B2_UNCSA</name>
<proteinExistence type="predicted"/>
<organism evidence="1 2">
    <name type="scientific">candidate division WOR-1 bacterium RIFCSPHIGHO2_01_FULL_53_15</name>
    <dbReference type="NCBI Taxonomy" id="1802564"/>
    <lineage>
        <taxon>Bacteria</taxon>
        <taxon>Bacillati</taxon>
        <taxon>Saganbacteria</taxon>
    </lineage>
</organism>
<comment type="caution">
    <text evidence="1">The sequence shown here is derived from an EMBL/GenBank/DDBJ whole genome shotgun (WGS) entry which is preliminary data.</text>
</comment>
<gene>
    <name evidence="1" type="ORF">A2625_03945</name>
</gene>
<accession>A0A1F4Q0B2</accession>
<protein>
    <submittedName>
        <fullName evidence="1">Uncharacterized protein</fullName>
    </submittedName>
</protein>
<dbReference type="EMBL" id="METM01000027">
    <property type="protein sequence ID" value="OGB89300.1"/>
    <property type="molecule type" value="Genomic_DNA"/>
</dbReference>
<evidence type="ECO:0000313" key="1">
    <source>
        <dbReference type="EMBL" id="OGB89300.1"/>
    </source>
</evidence>
<evidence type="ECO:0000313" key="2">
    <source>
        <dbReference type="Proteomes" id="UP000178724"/>
    </source>
</evidence>
<reference evidence="1 2" key="1">
    <citation type="journal article" date="2016" name="Nat. Commun.">
        <title>Thousands of microbial genomes shed light on interconnected biogeochemical processes in an aquifer system.</title>
        <authorList>
            <person name="Anantharaman K."/>
            <person name="Brown C.T."/>
            <person name="Hug L.A."/>
            <person name="Sharon I."/>
            <person name="Castelle C.J."/>
            <person name="Probst A.J."/>
            <person name="Thomas B.C."/>
            <person name="Singh A."/>
            <person name="Wilkins M.J."/>
            <person name="Karaoz U."/>
            <person name="Brodie E.L."/>
            <person name="Williams K.H."/>
            <person name="Hubbard S.S."/>
            <person name="Banfield J.F."/>
        </authorList>
    </citation>
    <scope>NUCLEOTIDE SEQUENCE [LARGE SCALE GENOMIC DNA]</scope>
</reference>
<sequence>MNELNIDGTAQLTIGDTTYRTGGNILFEKDEGKYYSAESTVMEKMNKAAQASIVENGMQSLLKKIRG</sequence>
<dbReference type="Proteomes" id="UP000178724">
    <property type="component" value="Unassembled WGS sequence"/>
</dbReference>
<dbReference type="AlphaFoldDB" id="A0A1F4Q0B2"/>